<dbReference type="Proteomes" id="UP000694728">
    <property type="component" value="Unplaced"/>
</dbReference>
<proteinExistence type="predicted"/>
<organism evidence="1 2">
    <name type="scientific">Sus scrofa</name>
    <name type="common">Pig</name>
    <dbReference type="NCBI Taxonomy" id="9823"/>
    <lineage>
        <taxon>Eukaryota</taxon>
        <taxon>Metazoa</taxon>
        <taxon>Chordata</taxon>
        <taxon>Craniata</taxon>
        <taxon>Vertebrata</taxon>
        <taxon>Euteleostomi</taxon>
        <taxon>Mammalia</taxon>
        <taxon>Eutheria</taxon>
        <taxon>Laurasiatheria</taxon>
        <taxon>Artiodactyla</taxon>
        <taxon>Suina</taxon>
        <taxon>Suidae</taxon>
        <taxon>Sus</taxon>
    </lineage>
</organism>
<accession>A0A8D1HJ28</accession>
<dbReference type="Ensembl" id="ENSSSCT00045028764.1">
    <property type="protein sequence ID" value="ENSSSCP00045019904.1"/>
    <property type="gene ID" value="ENSSSCG00045016928.1"/>
</dbReference>
<evidence type="ECO:0008006" key="3">
    <source>
        <dbReference type="Google" id="ProtNLM"/>
    </source>
</evidence>
<evidence type="ECO:0000313" key="2">
    <source>
        <dbReference type="Proteomes" id="UP000694728"/>
    </source>
</evidence>
<evidence type="ECO:0000313" key="1">
    <source>
        <dbReference type="Ensembl" id="ENSSSCP00045019904.1"/>
    </source>
</evidence>
<sequence length="104" mass="12254">MTPEILLLGIYPDKTFTEKDTCTSMFIAALFTIAKTWKQPKCPRTDEWIKKMWYIYTMEYYSAIKKNKIMPFAATWMELETLILSEISQKEKDKCYMVSVISGI</sequence>
<reference evidence="1" key="1">
    <citation type="submission" date="2025-08" db="UniProtKB">
        <authorList>
            <consortium name="Ensembl"/>
        </authorList>
    </citation>
    <scope>IDENTIFICATION</scope>
</reference>
<dbReference type="AlphaFoldDB" id="A0A8D1HJ28"/>
<protein>
    <recommendedName>
        <fullName evidence="3">DUF1725 domain-containing protein</fullName>
    </recommendedName>
</protein>
<name>A0A8D1HJ28_PIG</name>